<accession>A0ACB9D301</accession>
<gene>
    <name evidence="1" type="ORF">L2E82_31137</name>
</gene>
<evidence type="ECO:0000313" key="2">
    <source>
        <dbReference type="Proteomes" id="UP001055811"/>
    </source>
</evidence>
<organism evidence="1 2">
    <name type="scientific">Cichorium intybus</name>
    <name type="common">Chicory</name>
    <dbReference type="NCBI Taxonomy" id="13427"/>
    <lineage>
        <taxon>Eukaryota</taxon>
        <taxon>Viridiplantae</taxon>
        <taxon>Streptophyta</taxon>
        <taxon>Embryophyta</taxon>
        <taxon>Tracheophyta</taxon>
        <taxon>Spermatophyta</taxon>
        <taxon>Magnoliopsida</taxon>
        <taxon>eudicotyledons</taxon>
        <taxon>Gunneridae</taxon>
        <taxon>Pentapetalae</taxon>
        <taxon>asterids</taxon>
        <taxon>campanulids</taxon>
        <taxon>Asterales</taxon>
        <taxon>Asteraceae</taxon>
        <taxon>Cichorioideae</taxon>
        <taxon>Cichorieae</taxon>
        <taxon>Cichoriinae</taxon>
        <taxon>Cichorium</taxon>
    </lineage>
</organism>
<dbReference type="EMBL" id="CM042013">
    <property type="protein sequence ID" value="KAI3740667.1"/>
    <property type="molecule type" value="Genomic_DNA"/>
</dbReference>
<name>A0ACB9D301_CICIN</name>
<evidence type="ECO:0000313" key="1">
    <source>
        <dbReference type="EMBL" id="KAI3740667.1"/>
    </source>
</evidence>
<sequence length="88" mass="9943">MMIMIHATSIHLTPLTMDPSNSEIDDNDVHAISIHLPAVTMDQFQSDFSDDSHIDAESSILKEIMMLEDAWCCLEALFKWKSAKALCF</sequence>
<comment type="caution">
    <text evidence="1">The sequence shown here is derived from an EMBL/GenBank/DDBJ whole genome shotgun (WGS) entry which is preliminary data.</text>
</comment>
<protein>
    <submittedName>
        <fullName evidence="1">Uncharacterized protein</fullName>
    </submittedName>
</protein>
<keyword evidence="2" id="KW-1185">Reference proteome</keyword>
<proteinExistence type="predicted"/>
<reference evidence="2" key="1">
    <citation type="journal article" date="2022" name="Mol. Ecol. Resour.">
        <title>The genomes of chicory, endive, great burdock and yacon provide insights into Asteraceae palaeo-polyploidization history and plant inulin production.</title>
        <authorList>
            <person name="Fan W."/>
            <person name="Wang S."/>
            <person name="Wang H."/>
            <person name="Wang A."/>
            <person name="Jiang F."/>
            <person name="Liu H."/>
            <person name="Zhao H."/>
            <person name="Xu D."/>
            <person name="Zhang Y."/>
        </authorList>
    </citation>
    <scope>NUCLEOTIDE SEQUENCE [LARGE SCALE GENOMIC DNA]</scope>
    <source>
        <strain evidence="2">cv. Punajuju</strain>
    </source>
</reference>
<reference evidence="1 2" key="2">
    <citation type="journal article" date="2022" name="Mol. Ecol. Resour.">
        <title>The genomes of chicory, endive, great burdock and yacon provide insights into Asteraceae paleo-polyploidization history and plant inulin production.</title>
        <authorList>
            <person name="Fan W."/>
            <person name="Wang S."/>
            <person name="Wang H."/>
            <person name="Wang A."/>
            <person name="Jiang F."/>
            <person name="Liu H."/>
            <person name="Zhao H."/>
            <person name="Xu D."/>
            <person name="Zhang Y."/>
        </authorList>
    </citation>
    <scope>NUCLEOTIDE SEQUENCE [LARGE SCALE GENOMIC DNA]</scope>
    <source>
        <strain evidence="2">cv. Punajuju</strain>
        <tissue evidence="1">Leaves</tissue>
    </source>
</reference>
<dbReference type="Proteomes" id="UP001055811">
    <property type="component" value="Linkage Group LG05"/>
</dbReference>